<proteinExistence type="predicted"/>
<keyword evidence="1" id="KW-0812">Transmembrane</keyword>
<evidence type="ECO:0000256" key="1">
    <source>
        <dbReference type="SAM" id="Phobius"/>
    </source>
</evidence>
<organism evidence="2 3">
    <name type="scientific">Fructilactobacillus carniphilus</name>
    <dbReference type="NCBI Taxonomy" id="2940297"/>
    <lineage>
        <taxon>Bacteria</taxon>
        <taxon>Bacillati</taxon>
        <taxon>Bacillota</taxon>
        <taxon>Bacilli</taxon>
        <taxon>Lactobacillales</taxon>
        <taxon>Lactobacillaceae</taxon>
        <taxon>Fructilactobacillus</taxon>
    </lineage>
</organism>
<dbReference type="RefSeq" id="WP_252795150.1">
    <property type="nucleotide sequence ID" value="NZ_CP097121.1"/>
</dbReference>
<feature type="transmembrane region" description="Helical" evidence="1">
    <location>
        <begin position="195"/>
        <end position="213"/>
    </location>
</feature>
<name>A0ABY5BVV4_9LACO</name>
<evidence type="ECO:0000313" key="2">
    <source>
        <dbReference type="EMBL" id="USS90636.1"/>
    </source>
</evidence>
<dbReference type="Proteomes" id="UP001056164">
    <property type="component" value="Chromosome"/>
</dbReference>
<evidence type="ECO:0000313" key="3">
    <source>
        <dbReference type="Proteomes" id="UP001056164"/>
    </source>
</evidence>
<reference evidence="2" key="1">
    <citation type="submission" date="2022-05" db="EMBL/GenBank/DDBJ databases">
        <authorList>
            <person name="Oliphant S.A."/>
            <person name="Watson-Haigh N.S."/>
            <person name="Sumby K.M."/>
            <person name="Gardner J.M."/>
            <person name="Jiranek V."/>
        </authorList>
    </citation>
    <scope>NUCLEOTIDE SEQUENCE</scope>
    <source>
        <strain evidence="2">KI4_A6</strain>
    </source>
</reference>
<dbReference type="InterPro" id="IPR038750">
    <property type="entry name" value="YczE/YyaS-like"/>
</dbReference>
<accession>A0ABY5BVV4</accession>
<keyword evidence="1" id="KW-1133">Transmembrane helix</keyword>
<feature type="transmembrane region" description="Helical" evidence="1">
    <location>
        <begin position="219"/>
        <end position="238"/>
    </location>
</feature>
<feature type="transmembrane region" description="Helical" evidence="1">
    <location>
        <begin position="99"/>
        <end position="122"/>
    </location>
</feature>
<dbReference type="Pfam" id="PF19700">
    <property type="entry name" value="DUF6198"/>
    <property type="match status" value="1"/>
</dbReference>
<sequence length="280" mass="31615">MAYQKPKKTPRTISMKTSIMFFILSLVINSLGNVLTLVSSSKVLPSFLGSAYWTATETNLGIAFHWNLFWAFLILGILTTILNAILVGHWDWGRALGNVIFMVPFSFLIQFFDNLFVGGDLFGFHMSPIVNIPVASAHAGDWWLIALYILINFIGVAFIAIAISIYQRVNLVLHPADDLMQILRFKYFKGHAARAMWASYIPPTIMGVIAFIITRQFTYYGIGTIFAFLFQGNITGWADKMVFPHLKHQAVDIAEGDESIIAEEIDSDIEEHEEEKKIKQ</sequence>
<feature type="transmembrane region" description="Helical" evidence="1">
    <location>
        <begin position="142"/>
        <end position="166"/>
    </location>
</feature>
<keyword evidence="1" id="KW-0472">Membrane</keyword>
<protein>
    <submittedName>
        <fullName evidence="2">Fructose permease</fullName>
    </submittedName>
</protein>
<gene>
    <name evidence="2" type="ORF">M3M37_07345</name>
</gene>
<dbReference type="EMBL" id="CP097121">
    <property type="protein sequence ID" value="USS90636.1"/>
    <property type="molecule type" value="Genomic_DNA"/>
</dbReference>
<keyword evidence="3" id="KW-1185">Reference proteome</keyword>
<feature type="transmembrane region" description="Helical" evidence="1">
    <location>
        <begin position="64"/>
        <end position="87"/>
    </location>
</feature>